<evidence type="ECO:0000313" key="5">
    <source>
        <dbReference type="Proteomes" id="UP000642993"/>
    </source>
</evidence>
<dbReference type="Proteomes" id="UP000642993">
    <property type="component" value="Unassembled WGS sequence"/>
</dbReference>
<evidence type="ECO:0000313" key="4">
    <source>
        <dbReference type="EMBL" id="MBD8505012.1"/>
    </source>
</evidence>
<dbReference type="InterPro" id="IPR026004">
    <property type="entry name" value="Septum_form"/>
</dbReference>
<accession>A0A927PL44</accession>
<comment type="caution">
    <text evidence="4">The sequence shown here is derived from an EMBL/GenBank/DDBJ whole genome shotgun (WGS) entry which is preliminary data.</text>
</comment>
<evidence type="ECO:0000256" key="2">
    <source>
        <dbReference type="SAM" id="SignalP"/>
    </source>
</evidence>
<dbReference type="AlphaFoldDB" id="A0A927PL44"/>
<feature type="compositionally biased region" description="Low complexity" evidence="1">
    <location>
        <begin position="43"/>
        <end position="57"/>
    </location>
</feature>
<feature type="region of interest" description="Disordered" evidence="1">
    <location>
        <begin position="35"/>
        <end position="72"/>
    </location>
</feature>
<proteinExistence type="predicted"/>
<keyword evidence="2" id="KW-0732">Signal</keyword>
<sequence>MAAFPFVSRDRARGMAMAAMLAAGLAVSACSFSLGSGSDEETASAPSPAATEAPTASADDEKATFGRQADPDPIEENQVSAFKLRVGDCLSESATDTQVESVGVVPCSSPHGREVYALVDLEDGPFPAEEELIETVEIACYDEFEPFVGIDYASSRFYMSYLYPTESSWADGDREVVCMLFDPEGDMTGSARGTAE</sequence>
<gene>
    <name evidence="4" type="ORF">HT102_00725</name>
</gene>
<dbReference type="Pfam" id="PF13845">
    <property type="entry name" value="Septum_form"/>
    <property type="match status" value="1"/>
</dbReference>
<dbReference type="EMBL" id="JACYWE010000001">
    <property type="protein sequence ID" value="MBD8505012.1"/>
    <property type="molecule type" value="Genomic_DNA"/>
</dbReference>
<evidence type="ECO:0000256" key="1">
    <source>
        <dbReference type="SAM" id="MobiDB-lite"/>
    </source>
</evidence>
<protein>
    <submittedName>
        <fullName evidence="4">Septum formation family protein</fullName>
    </submittedName>
</protein>
<feature type="domain" description="Septum formation-related" evidence="3">
    <location>
        <begin position="87"/>
        <end position="181"/>
    </location>
</feature>
<feature type="signal peptide" evidence="2">
    <location>
        <begin position="1"/>
        <end position="28"/>
    </location>
</feature>
<dbReference type="RefSeq" id="WP_192037504.1">
    <property type="nucleotide sequence ID" value="NZ_JACYWE010000001.1"/>
</dbReference>
<organism evidence="4 5">
    <name type="scientific">Lolliginicoccus lacisalsi</name>
    <dbReference type="NCBI Taxonomy" id="2742202"/>
    <lineage>
        <taxon>Bacteria</taxon>
        <taxon>Bacillati</taxon>
        <taxon>Actinomycetota</taxon>
        <taxon>Actinomycetes</taxon>
        <taxon>Mycobacteriales</taxon>
        <taxon>Hoyosellaceae</taxon>
        <taxon>Lolliginicoccus</taxon>
    </lineage>
</organism>
<evidence type="ECO:0000259" key="3">
    <source>
        <dbReference type="Pfam" id="PF13845"/>
    </source>
</evidence>
<reference evidence="4" key="1">
    <citation type="submission" date="2020-09" db="EMBL/GenBank/DDBJ databases">
        <title>Hoyosella lacisalsi sp. nov., a halotolerant actinobacterium isolated from soil of Lake Gudzhirganskoe.</title>
        <authorList>
            <person name="Yang Q."/>
            <person name="Guo P.Y."/>
            <person name="Liu S.W."/>
            <person name="Li F.N."/>
            <person name="Sun C.H."/>
        </authorList>
    </citation>
    <scope>NUCLEOTIDE SEQUENCE</scope>
    <source>
        <strain evidence="4">G463</strain>
    </source>
</reference>
<feature type="chain" id="PRO_5039729624" evidence="2">
    <location>
        <begin position="29"/>
        <end position="196"/>
    </location>
</feature>
<name>A0A927PL44_9ACTN</name>
<keyword evidence="5" id="KW-1185">Reference proteome</keyword>